<dbReference type="EMBL" id="BLAY01000019">
    <property type="protein sequence ID" value="GET36913.1"/>
    <property type="molecule type" value="Genomic_DNA"/>
</dbReference>
<feature type="signal peptide" evidence="2">
    <location>
        <begin position="1"/>
        <end position="29"/>
    </location>
</feature>
<dbReference type="Proteomes" id="UP001050975">
    <property type="component" value="Unassembled WGS sequence"/>
</dbReference>
<gene>
    <name evidence="5" type="ORF">MiSe_16650</name>
</gene>
<dbReference type="InterPro" id="IPR038673">
    <property type="entry name" value="OprB_sf"/>
</dbReference>
<organism evidence="5 6">
    <name type="scientific">Microseira wollei NIES-4236</name>
    <dbReference type="NCBI Taxonomy" id="2530354"/>
    <lineage>
        <taxon>Bacteria</taxon>
        <taxon>Bacillati</taxon>
        <taxon>Cyanobacteriota</taxon>
        <taxon>Cyanophyceae</taxon>
        <taxon>Oscillatoriophycideae</taxon>
        <taxon>Aerosakkonematales</taxon>
        <taxon>Aerosakkonemataceae</taxon>
        <taxon>Microseira</taxon>
    </lineage>
</organism>
<protein>
    <submittedName>
        <fullName evidence="5">Carbohydrate-selective porin OprB</fullName>
    </submittedName>
</protein>
<dbReference type="GO" id="GO:0016020">
    <property type="term" value="C:membrane"/>
    <property type="evidence" value="ECO:0007669"/>
    <property type="project" value="InterPro"/>
</dbReference>
<reference evidence="5" key="1">
    <citation type="submission" date="2019-10" db="EMBL/GenBank/DDBJ databases">
        <title>Draft genome sequece of Microseira wollei NIES-4236.</title>
        <authorList>
            <person name="Yamaguchi H."/>
            <person name="Suzuki S."/>
            <person name="Kawachi M."/>
        </authorList>
    </citation>
    <scope>NUCLEOTIDE SEQUENCE</scope>
    <source>
        <strain evidence="5">NIES-4236</strain>
    </source>
</reference>
<dbReference type="Pfam" id="PF04966">
    <property type="entry name" value="OprB"/>
    <property type="match status" value="1"/>
</dbReference>
<dbReference type="PANTHER" id="PTHR43308:SF1">
    <property type="entry name" value="OUTER MEMBRANE PROTEIN ALPHA"/>
    <property type="match status" value="1"/>
</dbReference>
<sequence>MSKTFWNAIRLSPAVLGAAILVAGSAAIAAETPESKIGAKSTTAASLDSSTLALSADATTGSSANVNNLGANNTQLAQATPATGAEPARSLDQINQYVEQGQDMGQVTSVSQLTDVDPTHWAFQALQSLVERYGCIEGYPDRTYRGNRALTRYEFAAGLNACLDRIQELIAAAVADLPSKEDIATIRRLQEEFAAELATLRGRVDALEARTARLEAQQFSTTTKLRGEVIFALAGAFGDSRAVPSPGRPRDRDDDIENNIILADRARLNFDTSFSGRDLLRTRLQARNITPFDTAGSDNINVTGTNMSRLSFDGNENNDVVLDDLWYRFPIGKNARAWIIANSGELNDVVGTYRGPFASSSDGAISRFGRFNPLYYLNNTSSSSGAALNLDFGGIGMDFAYLTQNGFDPRDKNGLFNGDFAALGQLVFFPKSNFNLALTYVRYYSPGTRVNLTSSTGSGFAQRPFGNVATSSNNFGATLNWRLSKNFIFGGWFGYSIAEAETGLNRGVDIEGANATSINYAVSLGFTDFGRKGNFLGLLAGVPPKVTHNDLDGSFGGRAVDNREDEDDDTTYHLEAFYRIQATNNISITPGVFVLLNPEHNDNNSTIYVGTIRTTFSF</sequence>
<evidence type="ECO:0000256" key="1">
    <source>
        <dbReference type="ARBA" id="ARBA00008769"/>
    </source>
</evidence>
<dbReference type="AlphaFoldDB" id="A0AAV3X6E0"/>
<dbReference type="Gene3D" id="2.40.160.180">
    <property type="entry name" value="Carbohydrate-selective porin OprB"/>
    <property type="match status" value="1"/>
</dbReference>
<dbReference type="GO" id="GO:0015288">
    <property type="term" value="F:porin activity"/>
    <property type="evidence" value="ECO:0007669"/>
    <property type="project" value="InterPro"/>
</dbReference>
<accession>A0AAV3X6E0</accession>
<feature type="chain" id="PRO_5043099877" evidence="2">
    <location>
        <begin position="30"/>
        <end position="618"/>
    </location>
</feature>
<feature type="domain" description="SLH" evidence="4">
    <location>
        <begin position="109"/>
        <end position="173"/>
    </location>
</feature>
<keyword evidence="2" id="KW-0732">Signal</keyword>
<dbReference type="InterPro" id="IPR051465">
    <property type="entry name" value="Cell_Envelope_Struct_Comp"/>
</dbReference>
<dbReference type="GO" id="GO:0008643">
    <property type="term" value="P:carbohydrate transport"/>
    <property type="evidence" value="ECO:0007669"/>
    <property type="project" value="InterPro"/>
</dbReference>
<proteinExistence type="inferred from homology"/>
<comment type="similarity">
    <text evidence="1 2">Belongs to the OprB family.</text>
</comment>
<dbReference type="PANTHER" id="PTHR43308">
    <property type="entry name" value="OUTER MEMBRANE PROTEIN ALPHA-RELATED"/>
    <property type="match status" value="1"/>
</dbReference>
<comment type="caution">
    <text evidence="5">The sequence shown here is derived from an EMBL/GenBank/DDBJ whole genome shotgun (WGS) entry which is preliminary data.</text>
</comment>
<dbReference type="InterPro" id="IPR047684">
    <property type="entry name" value="Por_som-like"/>
</dbReference>
<dbReference type="NCBIfam" id="NF033921">
    <property type="entry name" value="por_somb"/>
    <property type="match status" value="1"/>
</dbReference>
<dbReference type="InterPro" id="IPR001119">
    <property type="entry name" value="SLH_dom"/>
</dbReference>
<name>A0AAV3X6E0_9CYAN</name>
<feature type="coiled-coil region" evidence="3">
    <location>
        <begin position="190"/>
        <end position="217"/>
    </location>
</feature>
<dbReference type="PROSITE" id="PS51272">
    <property type="entry name" value="SLH"/>
    <property type="match status" value="1"/>
</dbReference>
<dbReference type="Pfam" id="PF00395">
    <property type="entry name" value="SLH"/>
    <property type="match status" value="1"/>
</dbReference>
<keyword evidence="3" id="KW-0175">Coiled coil</keyword>
<evidence type="ECO:0000256" key="2">
    <source>
        <dbReference type="RuleBase" id="RU363072"/>
    </source>
</evidence>
<evidence type="ECO:0000313" key="6">
    <source>
        <dbReference type="Proteomes" id="UP001050975"/>
    </source>
</evidence>
<evidence type="ECO:0000313" key="5">
    <source>
        <dbReference type="EMBL" id="GET36913.1"/>
    </source>
</evidence>
<keyword evidence="6" id="KW-1185">Reference proteome</keyword>
<dbReference type="RefSeq" id="WP_226577439.1">
    <property type="nucleotide sequence ID" value="NZ_BLAY01000019.1"/>
</dbReference>
<evidence type="ECO:0000256" key="3">
    <source>
        <dbReference type="SAM" id="Coils"/>
    </source>
</evidence>
<evidence type="ECO:0000259" key="4">
    <source>
        <dbReference type="PROSITE" id="PS51272"/>
    </source>
</evidence>
<dbReference type="InterPro" id="IPR007049">
    <property type="entry name" value="Carb-sel_porin_OprB"/>
</dbReference>